<comment type="similarity">
    <text evidence="2 5">Belongs to the acyl-CoA dehydrogenase family.</text>
</comment>
<feature type="domain" description="Acyl-CoA oxidase/dehydrogenase middle" evidence="7">
    <location>
        <begin position="185"/>
        <end position="277"/>
    </location>
</feature>
<evidence type="ECO:0000256" key="2">
    <source>
        <dbReference type="ARBA" id="ARBA00009347"/>
    </source>
</evidence>
<dbReference type="GO" id="GO:0003995">
    <property type="term" value="F:acyl-CoA dehydrogenase activity"/>
    <property type="evidence" value="ECO:0007669"/>
    <property type="project" value="InterPro"/>
</dbReference>
<dbReference type="PROSITE" id="PS00073">
    <property type="entry name" value="ACYL_COA_DH_2"/>
    <property type="match status" value="1"/>
</dbReference>
<evidence type="ECO:0000256" key="3">
    <source>
        <dbReference type="ARBA" id="ARBA00022630"/>
    </source>
</evidence>
<proteinExistence type="inferred from homology"/>
<keyword evidence="4 5" id="KW-0274">FAD</keyword>
<evidence type="ECO:0000259" key="8">
    <source>
        <dbReference type="Pfam" id="PF18158"/>
    </source>
</evidence>
<gene>
    <name evidence="9" type="ORF">CH339_18195</name>
</gene>
<dbReference type="OrthoDB" id="9771038at2"/>
<evidence type="ECO:0000313" key="9">
    <source>
        <dbReference type="EMBL" id="RAI25458.1"/>
    </source>
</evidence>
<name>A0A327JPW1_9HYPH</name>
<sequence length="547" mass="58936">MNERNDATHEVTNQAPPFAGRNIYESDSLLIGVLESVIDPPIEAELVKLGAFYGSREANEFARLANTQGPKLRTHDAWGNRLDTVEFHPSYHAFMRRAFEAGLAASLWQEGGAETGRRYQLRAARMFLAAQAESGHLAPIVTTSAAIGAVGRAAELGHWREKLVSRRYDHRFLTVDKKLGASIGMGVAEKQGGTDLTATATRAVRADGGSYRLTGHKWFVAGPMSDGFVVLAQAEGGLSAFLVPRILADGSVNAIRFQRLKDKLGNRSNATGEAEFAHATAHLLGAPGNGFETIAEMADHIRLDCCVGSAALMRSAAAQAVHNARHRFVFGSELIEQPLMARSLADMTLDVAAATALAFRLARAYDNRDSDPAEAAYARIMTPAAKYWITKAAPPLITEALECFGGNGYVEDFDLARIYREAPFNALWEGGGNVMCLEVLRVLEADGEALDAVLSDIKAALGDTSLVSIDVLRAAARACINDVGSARILTEQLALTAAAAAARRYAPRLIADAFLHSRLGSQWRATYGMLDARFDAQAIVDYAFPDV</sequence>
<dbReference type="InterPro" id="IPR052904">
    <property type="entry name" value="Acyl-CoA_dehydrogenase-like"/>
</dbReference>
<dbReference type="Pfam" id="PF00441">
    <property type="entry name" value="Acyl-CoA_dh_1"/>
    <property type="match status" value="1"/>
</dbReference>
<dbReference type="SUPFAM" id="SSF56645">
    <property type="entry name" value="Acyl-CoA dehydrogenase NM domain-like"/>
    <property type="match status" value="1"/>
</dbReference>
<organism evidence="9 10">
    <name type="scientific">Rhodobium orientis</name>
    <dbReference type="NCBI Taxonomy" id="34017"/>
    <lineage>
        <taxon>Bacteria</taxon>
        <taxon>Pseudomonadati</taxon>
        <taxon>Pseudomonadota</taxon>
        <taxon>Alphaproteobacteria</taxon>
        <taxon>Hyphomicrobiales</taxon>
        <taxon>Rhodobiaceae</taxon>
        <taxon>Rhodobium</taxon>
    </lineage>
</organism>
<dbReference type="InterPro" id="IPR006089">
    <property type="entry name" value="Acyl-CoA_DH_CS"/>
</dbReference>
<dbReference type="InterPro" id="IPR009075">
    <property type="entry name" value="AcylCo_DH/oxidase_C"/>
</dbReference>
<keyword evidence="3 5" id="KW-0285">Flavoprotein</keyword>
<protein>
    <submittedName>
        <fullName evidence="9">DNA alkylation response protein</fullName>
    </submittedName>
</protein>
<dbReference type="EMBL" id="NPEV01000047">
    <property type="protein sequence ID" value="RAI25458.1"/>
    <property type="molecule type" value="Genomic_DNA"/>
</dbReference>
<evidence type="ECO:0000259" key="7">
    <source>
        <dbReference type="Pfam" id="PF02770"/>
    </source>
</evidence>
<evidence type="ECO:0000256" key="5">
    <source>
        <dbReference type="RuleBase" id="RU362125"/>
    </source>
</evidence>
<dbReference type="Gene3D" id="2.40.110.20">
    <property type="match status" value="1"/>
</dbReference>
<feature type="domain" description="Acyl-CoA dehydrogenase/oxidase C-terminal" evidence="6">
    <location>
        <begin position="288"/>
        <end position="442"/>
    </location>
</feature>
<evidence type="ECO:0000313" key="10">
    <source>
        <dbReference type="Proteomes" id="UP000249299"/>
    </source>
</evidence>
<evidence type="ECO:0000256" key="1">
    <source>
        <dbReference type="ARBA" id="ARBA00001974"/>
    </source>
</evidence>
<dbReference type="InterPro" id="IPR036250">
    <property type="entry name" value="AcylCo_DH-like_C"/>
</dbReference>
<keyword evidence="5" id="KW-0560">Oxidoreductase</keyword>
<dbReference type="InterPro" id="IPR006091">
    <property type="entry name" value="Acyl-CoA_Oxase/DH_mid-dom"/>
</dbReference>
<keyword evidence="10" id="KW-1185">Reference proteome</keyword>
<comment type="caution">
    <text evidence="9">The sequence shown here is derived from an EMBL/GenBank/DDBJ whole genome shotgun (WGS) entry which is preliminary data.</text>
</comment>
<dbReference type="Pfam" id="PF18158">
    <property type="entry name" value="AidB_N"/>
    <property type="match status" value="1"/>
</dbReference>
<dbReference type="Proteomes" id="UP000249299">
    <property type="component" value="Unassembled WGS sequence"/>
</dbReference>
<dbReference type="PANTHER" id="PTHR42707">
    <property type="entry name" value="ACYL-COA DEHYDROGENASE"/>
    <property type="match status" value="1"/>
</dbReference>
<dbReference type="Pfam" id="PF02770">
    <property type="entry name" value="Acyl-CoA_dh_M"/>
    <property type="match status" value="1"/>
</dbReference>
<dbReference type="SUPFAM" id="SSF47203">
    <property type="entry name" value="Acyl-CoA dehydrogenase C-terminal domain-like"/>
    <property type="match status" value="1"/>
</dbReference>
<dbReference type="InterPro" id="IPR041504">
    <property type="entry name" value="AidB_N"/>
</dbReference>
<dbReference type="AlphaFoldDB" id="A0A327JPW1"/>
<comment type="cofactor">
    <cofactor evidence="1 5">
        <name>FAD</name>
        <dbReference type="ChEBI" id="CHEBI:57692"/>
    </cofactor>
</comment>
<dbReference type="RefSeq" id="WP_111435820.1">
    <property type="nucleotide sequence ID" value="NZ_JACIGG010000002.1"/>
</dbReference>
<feature type="domain" description="Adaptive response protein AidB N-terminal" evidence="8">
    <location>
        <begin position="13"/>
        <end position="169"/>
    </location>
</feature>
<evidence type="ECO:0000256" key="4">
    <source>
        <dbReference type="ARBA" id="ARBA00022827"/>
    </source>
</evidence>
<evidence type="ECO:0000259" key="6">
    <source>
        <dbReference type="Pfam" id="PF00441"/>
    </source>
</evidence>
<dbReference type="Gene3D" id="6.10.250.600">
    <property type="match status" value="1"/>
</dbReference>
<dbReference type="InterPro" id="IPR009100">
    <property type="entry name" value="AcylCoA_DH/oxidase_NM_dom_sf"/>
</dbReference>
<reference evidence="9 10" key="1">
    <citation type="submission" date="2017-07" db="EMBL/GenBank/DDBJ databases">
        <title>Draft Genome Sequences of Select Purple Nonsulfur Bacteria.</title>
        <authorList>
            <person name="Lasarre B."/>
            <person name="Mckinlay J.B."/>
        </authorList>
    </citation>
    <scope>NUCLEOTIDE SEQUENCE [LARGE SCALE GENOMIC DNA]</scope>
    <source>
        <strain evidence="9 10">DSM 11290</strain>
    </source>
</reference>
<accession>A0A327JPW1</accession>
<dbReference type="Gene3D" id="1.20.140.10">
    <property type="entry name" value="Butyryl-CoA Dehydrogenase, subunit A, domain 3"/>
    <property type="match status" value="1"/>
</dbReference>
<dbReference type="PANTHER" id="PTHR42707:SF3">
    <property type="entry name" value="ACYL-COA DEHYDROGENASE AIDB-RELATED"/>
    <property type="match status" value="1"/>
</dbReference>